<name>A0A8S5UQQ5_9CAUD</name>
<sequence length="123" mass="14173">MSEIICNNTTTFLARRLFDNCESLECKGDTYKRVGTIEGLITTLTITGRDKNIYSFRIIDEQRQPYKDLTRIICNRLAGEPKDSASSIGQIFLDKQGYWVMFEDCSYPDNHTTLEFHKIGVYA</sequence>
<evidence type="ECO:0000313" key="1">
    <source>
        <dbReference type="EMBL" id="DAF96710.1"/>
    </source>
</evidence>
<proteinExistence type="predicted"/>
<dbReference type="EMBL" id="BK016120">
    <property type="protein sequence ID" value="DAF96710.1"/>
    <property type="molecule type" value="Genomic_DNA"/>
</dbReference>
<organism evidence="1">
    <name type="scientific">Siphoviridae sp. ctfrT39</name>
    <dbReference type="NCBI Taxonomy" id="2825598"/>
    <lineage>
        <taxon>Viruses</taxon>
        <taxon>Duplodnaviria</taxon>
        <taxon>Heunggongvirae</taxon>
        <taxon>Uroviricota</taxon>
        <taxon>Caudoviricetes</taxon>
    </lineage>
</organism>
<accession>A0A8S5UQQ5</accession>
<protein>
    <submittedName>
        <fullName evidence="1">Uncharacterized protein</fullName>
    </submittedName>
</protein>
<reference evidence="1" key="1">
    <citation type="journal article" date="2021" name="Proc. Natl. Acad. Sci. U.S.A.">
        <title>A Catalog of Tens of Thousands of Viruses from Human Metagenomes Reveals Hidden Associations with Chronic Diseases.</title>
        <authorList>
            <person name="Tisza M.J."/>
            <person name="Buck C.B."/>
        </authorList>
    </citation>
    <scope>NUCLEOTIDE SEQUENCE</scope>
    <source>
        <strain evidence="1">CtfrT39</strain>
    </source>
</reference>